<dbReference type="AlphaFoldDB" id="A0A8B6GY13"/>
<name>A0A8B6GY13_MYTGA</name>
<dbReference type="EMBL" id="UYJE01009172">
    <property type="protein sequence ID" value="VDI70741.1"/>
    <property type="molecule type" value="Genomic_DNA"/>
</dbReference>
<comment type="caution">
    <text evidence="2">The sequence shown here is derived from an EMBL/GenBank/DDBJ whole genome shotgun (WGS) entry which is preliminary data.</text>
</comment>
<evidence type="ECO:0000313" key="3">
    <source>
        <dbReference type="Proteomes" id="UP000596742"/>
    </source>
</evidence>
<evidence type="ECO:0000256" key="1">
    <source>
        <dbReference type="SAM" id="MobiDB-lite"/>
    </source>
</evidence>
<dbReference type="Proteomes" id="UP000596742">
    <property type="component" value="Unassembled WGS sequence"/>
</dbReference>
<sequence length="414" mass="44732">MEDLDESYQIQSVIDSSIDGGVCNNHLSTTTSSDIASLYGQASEDCSINDKHTIYTDSVNHPVPTLRTDLNQDTVKVVLQENINIDVSSYKSICQTNLDSSQKKCNDQVIKEIDTDDLYAEYANILDHNLNENEISFSQGYGHEQLPIQTDRTLEGIQLQDSNRIHGHDGQGKLYGTFPYCHKKGPDHVNGSSGLHGQKDESGVPVNIGSAGAAGDQDQPVHLSRDGATGLESFTGKVEPKQNFIVEGQSGETGRCGLPGNLESTRDTGEAVLSGLHGLMGQIARLSREIATWLKSFTGKVIKPIQNIKVEGHPGETGRFGLPGMFRSPDDASEIGDNGLSELPGSEGEVEDSDQVENGFTGPKRLTGAVLKEQKGVQEETTKPLNTLPFGKVKESRKQGKSGVFVLTGIHDLK</sequence>
<accession>A0A8B6GY13</accession>
<protein>
    <submittedName>
        <fullName evidence="2">Uncharacterized protein</fullName>
    </submittedName>
</protein>
<feature type="region of interest" description="Disordered" evidence="1">
    <location>
        <begin position="329"/>
        <end position="383"/>
    </location>
</feature>
<evidence type="ECO:0000313" key="2">
    <source>
        <dbReference type="EMBL" id="VDI70741.1"/>
    </source>
</evidence>
<feature type="non-terminal residue" evidence="2">
    <location>
        <position position="414"/>
    </location>
</feature>
<keyword evidence="3" id="KW-1185">Reference proteome</keyword>
<reference evidence="2" key="1">
    <citation type="submission" date="2018-11" db="EMBL/GenBank/DDBJ databases">
        <authorList>
            <person name="Alioto T."/>
            <person name="Alioto T."/>
        </authorList>
    </citation>
    <scope>NUCLEOTIDE SEQUENCE</scope>
</reference>
<gene>
    <name evidence="2" type="ORF">MGAL_10B033181</name>
</gene>
<proteinExistence type="predicted"/>
<organism evidence="2 3">
    <name type="scientific">Mytilus galloprovincialis</name>
    <name type="common">Mediterranean mussel</name>
    <dbReference type="NCBI Taxonomy" id="29158"/>
    <lineage>
        <taxon>Eukaryota</taxon>
        <taxon>Metazoa</taxon>
        <taxon>Spiralia</taxon>
        <taxon>Lophotrochozoa</taxon>
        <taxon>Mollusca</taxon>
        <taxon>Bivalvia</taxon>
        <taxon>Autobranchia</taxon>
        <taxon>Pteriomorphia</taxon>
        <taxon>Mytilida</taxon>
        <taxon>Mytiloidea</taxon>
        <taxon>Mytilidae</taxon>
        <taxon>Mytilinae</taxon>
        <taxon>Mytilus</taxon>
    </lineage>
</organism>
<feature type="compositionally biased region" description="Basic and acidic residues" evidence="1">
    <location>
        <begin position="372"/>
        <end position="382"/>
    </location>
</feature>